<dbReference type="InterPro" id="IPR011990">
    <property type="entry name" value="TPR-like_helical_dom_sf"/>
</dbReference>
<dbReference type="InterPro" id="IPR041662">
    <property type="entry name" value="SusD-like_2"/>
</dbReference>
<dbReference type="SUPFAM" id="SSF48452">
    <property type="entry name" value="TPR-like"/>
    <property type="match status" value="1"/>
</dbReference>
<gene>
    <name evidence="1" type="ORF">E1163_15670</name>
</gene>
<accession>A0ABW9RRR5</accession>
<name>A0ABW9RRR5_9BACT</name>
<dbReference type="Gene3D" id="1.25.40.390">
    <property type="match status" value="1"/>
</dbReference>
<keyword evidence="1" id="KW-0449">Lipoprotein</keyword>
<protein>
    <submittedName>
        <fullName evidence="1">SusD/RagB family nutrient-binding outer membrane lipoprotein</fullName>
    </submittedName>
</protein>
<dbReference type="Proteomes" id="UP000798808">
    <property type="component" value="Unassembled WGS sequence"/>
</dbReference>
<reference evidence="1 2" key="1">
    <citation type="submission" date="2019-02" db="EMBL/GenBank/DDBJ databases">
        <authorList>
            <person name="Goldberg S.R."/>
            <person name="Haltli B.A."/>
            <person name="Correa H."/>
            <person name="Russell K.G."/>
        </authorList>
    </citation>
    <scope>NUCLEOTIDE SEQUENCE [LARGE SCALE GENOMIC DNA]</scope>
    <source>
        <strain evidence="1 2">JCM 16186</strain>
    </source>
</reference>
<keyword evidence="2" id="KW-1185">Reference proteome</keyword>
<evidence type="ECO:0000313" key="2">
    <source>
        <dbReference type="Proteomes" id="UP000798808"/>
    </source>
</evidence>
<proteinExistence type="predicted"/>
<dbReference type="PROSITE" id="PS51257">
    <property type="entry name" value="PROKAR_LIPOPROTEIN"/>
    <property type="match status" value="1"/>
</dbReference>
<dbReference type="Pfam" id="PF12771">
    <property type="entry name" value="SusD-like_2"/>
    <property type="match status" value="1"/>
</dbReference>
<comment type="caution">
    <text evidence="1">The sequence shown here is derived from an EMBL/GenBank/DDBJ whole genome shotgun (WGS) entry which is preliminary data.</text>
</comment>
<evidence type="ECO:0000313" key="1">
    <source>
        <dbReference type="EMBL" id="MTI26396.1"/>
    </source>
</evidence>
<dbReference type="EMBL" id="SMLW01000579">
    <property type="protein sequence ID" value="MTI26396.1"/>
    <property type="molecule type" value="Genomic_DNA"/>
</dbReference>
<sequence length="488" mass="54471">MKKNIILLFVGLFLLSSCEKDFLDVNTNPNRSTDVPPGTLMMNAAISLSQVRLTTLGPDGAAYIQHWKPIVVLTAPDTYGFSEIGNNNFWEFTFYQDIIKDLNLAIGLAEEEGNQNVIAQLKILQAFAWIHGVDRWGEMPFFESNNPEIQFPKYDDGASIYQGILDLINDGLSRIDLNNQSEPFTIVNFDHIYGGNMNNWEAFGNTLKLRALMRLSYVQDRSAEVSALLSSGANFIDDMDGAEDAKFRYFPTRTNQNFDYATFDNFTQFNSFLPSASDRQHQAWRLASKNLVDMLTDENDPRLNAFFVPNYQNAGGVFEGAVNGAAPLPAAVDRGYVSPFYISQDKSDDWLLASEYYLLAAEAYERGLATGNAQQALENGVRAHMNIFDGSAQEIDEVDKDAYIASLDVTAGGEALVQRELYKALFWNGVEAWSHWRRTKQPALTPAAGGPISTVISRIPLPQSTLTNNPNAPEVSPLRDKPVFFEKQ</sequence>
<dbReference type="RefSeq" id="WP_155173410.1">
    <property type="nucleotide sequence ID" value="NZ_BAAAFL010000068.1"/>
</dbReference>
<organism evidence="1 2">
    <name type="scientific">Fulvivirga kasyanovii</name>
    <dbReference type="NCBI Taxonomy" id="396812"/>
    <lineage>
        <taxon>Bacteria</taxon>
        <taxon>Pseudomonadati</taxon>
        <taxon>Bacteroidota</taxon>
        <taxon>Cytophagia</taxon>
        <taxon>Cytophagales</taxon>
        <taxon>Fulvivirgaceae</taxon>
        <taxon>Fulvivirga</taxon>
    </lineage>
</organism>